<dbReference type="AlphaFoldDB" id="A0A365QU39"/>
<protein>
    <submittedName>
        <fullName evidence="1">Uncharacterized protein</fullName>
    </submittedName>
</protein>
<comment type="caution">
    <text evidence="1">The sequence shown here is derived from an EMBL/GenBank/DDBJ whole genome shotgun (WGS) entry which is preliminary data.</text>
</comment>
<evidence type="ECO:0000313" key="1">
    <source>
        <dbReference type="EMBL" id="RBB38462.1"/>
    </source>
</evidence>
<reference evidence="1 2" key="1">
    <citation type="submission" date="2018-06" db="EMBL/GenBank/DDBJ databases">
        <title>Draft genome sequence of Burkholderia reimsis strain BE51 isolated from a French agricultural soil.</title>
        <authorList>
            <person name="Esmaeel Q."/>
        </authorList>
    </citation>
    <scope>NUCLEOTIDE SEQUENCE [LARGE SCALE GENOMIC DNA]</scope>
    <source>
        <strain evidence="1 2">BE51</strain>
    </source>
</reference>
<proteinExistence type="predicted"/>
<gene>
    <name evidence="1" type="ORF">DPV79_17560</name>
</gene>
<name>A0A365QU39_9BURK</name>
<dbReference type="EMBL" id="QMFZ01000014">
    <property type="protein sequence ID" value="RBB38462.1"/>
    <property type="molecule type" value="Genomic_DNA"/>
</dbReference>
<accession>A0A365QU39</accession>
<evidence type="ECO:0000313" key="2">
    <source>
        <dbReference type="Proteomes" id="UP000252458"/>
    </source>
</evidence>
<dbReference type="Proteomes" id="UP000252458">
    <property type="component" value="Unassembled WGS sequence"/>
</dbReference>
<sequence>MHELKRSDLKQVSGAFSCQLNPAPINWAAVGGAALVGAARGPQAALLSGAGAFLGQAWICKF</sequence>
<keyword evidence="2" id="KW-1185">Reference proteome</keyword>
<organism evidence="1 2">
    <name type="scientific">Burkholderia reimsis</name>
    <dbReference type="NCBI Taxonomy" id="2234132"/>
    <lineage>
        <taxon>Bacteria</taxon>
        <taxon>Pseudomonadati</taxon>
        <taxon>Pseudomonadota</taxon>
        <taxon>Betaproteobacteria</taxon>
        <taxon>Burkholderiales</taxon>
        <taxon>Burkholderiaceae</taxon>
        <taxon>Burkholderia</taxon>
    </lineage>
</organism>